<dbReference type="Proteomes" id="UP001219525">
    <property type="component" value="Unassembled WGS sequence"/>
</dbReference>
<feature type="compositionally biased region" description="Low complexity" evidence="1">
    <location>
        <begin position="82"/>
        <end position="92"/>
    </location>
</feature>
<gene>
    <name evidence="2" type="ORF">GGX14DRAFT_560066</name>
</gene>
<evidence type="ECO:0000313" key="2">
    <source>
        <dbReference type="EMBL" id="KAJ7220256.1"/>
    </source>
</evidence>
<comment type="caution">
    <text evidence="2">The sequence shown here is derived from an EMBL/GenBank/DDBJ whole genome shotgun (WGS) entry which is preliminary data.</text>
</comment>
<reference evidence="2" key="1">
    <citation type="submission" date="2023-03" db="EMBL/GenBank/DDBJ databases">
        <title>Massive genome expansion in bonnet fungi (Mycena s.s.) driven by repeated elements and novel gene families across ecological guilds.</title>
        <authorList>
            <consortium name="Lawrence Berkeley National Laboratory"/>
            <person name="Harder C.B."/>
            <person name="Miyauchi S."/>
            <person name="Viragh M."/>
            <person name="Kuo A."/>
            <person name="Thoen E."/>
            <person name="Andreopoulos B."/>
            <person name="Lu D."/>
            <person name="Skrede I."/>
            <person name="Drula E."/>
            <person name="Henrissat B."/>
            <person name="Morin E."/>
            <person name="Kohler A."/>
            <person name="Barry K."/>
            <person name="LaButti K."/>
            <person name="Morin E."/>
            <person name="Salamov A."/>
            <person name="Lipzen A."/>
            <person name="Mereny Z."/>
            <person name="Hegedus B."/>
            <person name="Baldrian P."/>
            <person name="Stursova M."/>
            <person name="Weitz H."/>
            <person name="Taylor A."/>
            <person name="Grigoriev I.V."/>
            <person name="Nagy L.G."/>
            <person name="Martin F."/>
            <person name="Kauserud H."/>
        </authorList>
    </citation>
    <scope>NUCLEOTIDE SEQUENCE</scope>
    <source>
        <strain evidence="2">9144</strain>
    </source>
</reference>
<dbReference type="AlphaFoldDB" id="A0AAD6YGG5"/>
<evidence type="ECO:0000256" key="1">
    <source>
        <dbReference type="SAM" id="MobiDB-lite"/>
    </source>
</evidence>
<accession>A0AAD6YGG5</accession>
<dbReference type="EMBL" id="JARJCW010000010">
    <property type="protein sequence ID" value="KAJ7220256.1"/>
    <property type="molecule type" value="Genomic_DNA"/>
</dbReference>
<feature type="compositionally biased region" description="Low complexity" evidence="1">
    <location>
        <begin position="155"/>
        <end position="167"/>
    </location>
</feature>
<keyword evidence="3" id="KW-1185">Reference proteome</keyword>
<organism evidence="2 3">
    <name type="scientific">Mycena pura</name>
    <dbReference type="NCBI Taxonomy" id="153505"/>
    <lineage>
        <taxon>Eukaryota</taxon>
        <taxon>Fungi</taxon>
        <taxon>Dikarya</taxon>
        <taxon>Basidiomycota</taxon>
        <taxon>Agaricomycotina</taxon>
        <taxon>Agaricomycetes</taxon>
        <taxon>Agaricomycetidae</taxon>
        <taxon>Agaricales</taxon>
        <taxon>Marasmiineae</taxon>
        <taxon>Mycenaceae</taxon>
        <taxon>Mycena</taxon>
    </lineage>
</organism>
<sequence length="210" mass="21738">MPQLSETLIQGGRHDRVIPSTSPSITCHHADIARSPRSSSSAACPTVPPPRRLPRLPPSRLPLSHRLHPPPAACPATRCLRPATPSPVTTPTSRDHRARRHRLPVPPSRRPAAPLPAPPPAVPPPAPPPAVPPPAPPPAVPPPAPPPAVPPPAPASRCPAACARRSLPAPPPAACPAARCLPPAARHPTAPPLLPPPRSTSVLSCLICIM</sequence>
<proteinExistence type="predicted"/>
<protein>
    <submittedName>
        <fullName evidence="2">Uncharacterized protein</fullName>
    </submittedName>
</protein>
<name>A0AAD6YGG5_9AGAR</name>
<evidence type="ECO:0000313" key="3">
    <source>
        <dbReference type="Proteomes" id="UP001219525"/>
    </source>
</evidence>
<feature type="region of interest" description="Disordered" evidence="1">
    <location>
        <begin position="1"/>
        <end position="167"/>
    </location>
</feature>
<dbReference type="PRINTS" id="PR01217">
    <property type="entry name" value="PRICHEXTENSN"/>
</dbReference>
<feature type="compositionally biased region" description="Pro residues" evidence="1">
    <location>
        <begin position="104"/>
        <end position="154"/>
    </location>
</feature>
<feature type="compositionally biased region" description="Pro residues" evidence="1">
    <location>
        <begin position="46"/>
        <end position="60"/>
    </location>
</feature>